<dbReference type="InterPro" id="IPR033887">
    <property type="entry name" value="PTS_IIA_man"/>
</dbReference>
<keyword evidence="2" id="KW-0547">Nucleotide-binding</keyword>
<evidence type="ECO:0000259" key="6">
    <source>
        <dbReference type="PROSITE" id="PS50045"/>
    </source>
</evidence>
<dbReference type="Gene3D" id="3.40.50.510">
    <property type="entry name" value="Phosphotransferase system, mannose-type IIA component"/>
    <property type="match status" value="1"/>
</dbReference>
<dbReference type="Gene3D" id="1.10.1790.10">
    <property type="entry name" value="PRD domain"/>
    <property type="match status" value="2"/>
</dbReference>
<dbReference type="CDD" id="cd00006">
    <property type="entry name" value="PTS_IIA_man"/>
    <property type="match status" value="1"/>
</dbReference>
<keyword evidence="4" id="KW-0067">ATP-binding</keyword>
<sequence>MGRIDEVFKILTQLEKEKQEGISAADIASILGMDRSNVSRYLNILYKNRRVEKINGRPVLYKSIKGYTSSVCDEEDPYIGFNNSLDKLVGARQSLAIPIQKAKAAILYPPKGLHTLLLGETGVGKSMFAKLMYQFAIESKVVVENAPFIRFNCADYADNPNLLTAQIFGVKKGAYTGADRDRDGLLKKADKGFIFLDEIHRLPPQGQEMLFTYIDNGFFRPLGDAENLIRVDVRIIAATTEDPKSHLLKTFTRRIPMIITLPPIRDRSLSERYSLIETFIREESHRLGMSIYINKNSIISYLLYDCPNNIGQLKSDIQLACAKAFLRYKSEQDDYLIINQGDLPNHVRKGILNINQYRKEIDELLNSTYDVLKFDQHERLPLSLKEDENISGDFYTAIEERLESLKEAGMDEQAINEIMNIDIESHFRKYIGHIYRRFDRRGISNVVNEDILQVAEEILLLAQKHLGKEFDEKIYFGLSFHLERSIERIRRGEKIYNPKLNFIRINYEEEFLFAVKIAKLLDNKFNIETPVDEIGYLAMFFTTDSNNKFIEKKPKVGVIVAMHGRSTASSMVEVANSLIGVEHAVALDMPLSMNPKIMYELTKNKVLEVHEGKGVIMMVDMGSLTNFGDMIWEETGIEVRTIEKVSTPMVIEVLRKVILGYELDEVVNSFVGKVSIKDEVSKPMRDENVIITACFTGDGASKKLESIIRANLDGKNLEIVPINIIDEERFEKRIDRLANKYNVMAIVATVDIDIDYIPFVAAMDILQGDGIERLKKIIEQENIYSKIGESLQEHITNLDGKEVTRDIKYLIRSIEKGLGIEVVSDAKIGIVLHIAFLIDNLLNGVVPRKFDNLEVYSNLYAKEMGIVKRSILFVEKKYGISVEEDELAYILKLFLLNQKGV</sequence>
<dbReference type="InterPro" id="IPR036662">
    <property type="entry name" value="PTS_EIIA_man-typ_sf"/>
</dbReference>
<dbReference type="GO" id="GO:0016301">
    <property type="term" value="F:kinase activity"/>
    <property type="evidence" value="ECO:0007669"/>
    <property type="project" value="UniProtKB-KW"/>
</dbReference>
<keyword evidence="1" id="KW-0808">Transferase</keyword>
<dbReference type="CDD" id="cd00090">
    <property type="entry name" value="HTH_ARSR"/>
    <property type="match status" value="1"/>
</dbReference>
<dbReference type="CDD" id="cd00009">
    <property type="entry name" value="AAA"/>
    <property type="match status" value="1"/>
</dbReference>
<dbReference type="Pfam" id="PF00874">
    <property type="entry name" value="PRD"/>
    <property type="match status" value="2"/>
</dbReference>
<dbReference type="InterPro" id="IPR003593">
    <property type="entry name" value="AAA+_ATPase"/>
</dbReference>
<evidence type="ECO:0000256" key="5">
    <source>
        <dbReference type="ARBA" id="ARBA00023125"/>
    </source>
</evidence>
<dbReference type="Gene3D" id="3.40.50.300">
    <property type="entry name" value="P-loop containing nucleotide triphosphate hydrolases"/>
    <property type="match status" value="1"/>
</dbReference>
<dbReference type="InterPro" id="IPR036388">
    <property type="entry name" value="WH-like_DNA-bd_sf"/>
</dbReference>
<gene>
    <name evidence="9" type="ORF">SAMN05660923_02635</name>
</gene>
<dbReference type="PROSITE" id="PS50045">
    <property type="entry name" value="SIGMA54_INTERACT_4"/>
    <property type="match status" value="1"/>
</dbReference>
<dbReference type="PANTHER" id="PTHR32071:SF38">
    <property type="entry name" value="PSP OPERON TRANSCRIPTIONAL ACTIVATOR"/>
    <property type="match status" value="1"/>
</dbReference>
<dbReference type="InterPro" id="IPR011608">
    <property type="entry name" value="PRD"/>
</dbReference>
<dbReference type="RefSeq" id="WP_093754449.1">
    <property type="nucleotide sequence ID" value="NZ_FNNG01000014.1"/>
</dbReference>
<dbReference type="GO" id="GO:0009401">
    <property type="term" value="P:phosphoenolpyruvate-dependent sugar phosphotransferase system"/>
    <property type="evidence" value="ECO:0007669"/>
    <property type="project" value="InterPro"/>
</dbReference>
<dbReference type="Pfam" id="PF00158">
    <property type="entry name" value="Sigma54_activat"/>
    <property type="match status" value="1"/>
</dbReference>
<dbReference type="InterPro" id="IPR036390">
    <property type="entry name" value="WH_DNA-bd_sf"/>
</dbReference>
<dbReference type="AlphaFoldDB" id="A0A1H3D8C0"/>
<dbReference type="GO" id="GO:0005524">
    <property type="term" value="F:ATP binding"/>
    <property type="evidence" value="ECO:0007669"/>
    <property type="project" value="UniProtKB-KW"/>
</dbReference>
<keyword evidence="10" id="KW-1185">Reference proteome</keyword>
<evidence type="ECO:0000259" key="8">
    <source>
        <dbReference type="PROSITE" id="PS51372"/>
    </source>
</evidence>
<dbReference type="InterPro" id="IPR027417">
    <property type="entry name" value="P-loop_NTPase"/>
</dbReference>
<dbReference type="PROSITE" id="PS51096">
    <property type="entry name" value="PTS_EIIA_TYPE_4"/>
    <property type="match status" value="1"/>
</dbReference>
<dbReference type="SUPFAM" id="SSF52540">
    <property type="entry name" value="P-loop containing nucleoside triphosphate hydrolases"/>
    <property type="match status" value="1"/>
</dbReference>
<dbReference type="Proteomes" id="UP000198828">
    <property type="component" value="Unassembled WGS sequence"/>
</dbReference>
<dbReference type="InterPro" id="IPR004701">
    <property type="entry name" value="PTS_EIIA_man-typ"/>
</dbReference>
<proteinExistence type="predicted"/>
<dbReference type="OrthoDB" id="1707986at2"/>
<dbReference type="GO" id="GO:0003700">
    <property type="term" value="F:DNA-binding transcription factor activity"/>
    <property type="evidence" value="ECO:0007669"/>
    <property type="project" value="InterPro"/>
</dbReference>
<feature type="domain" description="Sigma-54 factor interaction" evidence="6">
    <location>
        <begin position="88"/>
        <end position="322"/>
    </location>
</feature>
<evidence type="ECO:0000313" key="10">
    <source>
        <dbReference type="Proteomes" id="UP000198828"/>
    </source>
</evidence>
<dbReference type="GO" id="GO:0016020">
    <property type="term" value="C:membrane"/>
    <property type="evidence" value="ECO:0007669"/>
    <property type="project" value="InterPro"/>
</dbReference>
<dbReference type="InterPro" id="IPR002078">
    <property type="entry name" value="Sigma_54_int"/>
</dbReference>
<dbReference type="PROSITE" id="PS51372">
    <property type="entry name" value="PRD_2"/>
    <property type="match status" value="2"/>
</dbReference>
<dbReference type="SUPFAM" id="SSF53062">
    <property type="entry name" value="PTS system fructose IIA component-like"/>
    <property type="match status" value="1"/>
</dbReference>
<feature type="domain" description="PRD" evidence="8">
    <location>
        <begin position="446"/>
        <end position="551"/>
    </location>
</feature>
<evidence type="ECO:0000256" key="1">
    <source>
        <dbReference type="ARBA" id="ARBA00022679"/>
    </source>
</evidence>
<dbReference type="GO" id="GO:0003677">
    <property type="term" value="F:DNA binding"/>
    <property type="evidence" value="ECO:0007669"/>
    <property type="project" value="UniProtKB-KW"/>
</dbReference>
<evidence type="ECO:0000259" key="7">
    <source>
        <dbReference type="PROSITE" id="PS51096"/>
    </source>
</evidence>
<dbReference type="InterPro" id="IPR011991">
    <property type="entry name" value="ArsR-like_HTH"/>
</dbReference>
<accession>A0A1H3D8C0</accession>
<evidence type="ECO:0000256" key="3">
    <source>
        <dbReference type="ARBA" id="ARBA00022777"/>
    </source>
</evidence>
<dbReference type="SUPFAM" id="SSF63520">
    <property type="entry name" value="PTS-regulatory domain, PRD"/>
    <property type="match status" value="2"/>
</dbReference>
<dbReference type="Pfam" id="PF03610">
    <property type="entry name" value="EIIA-man"/>
    <property type="match status" value="1"/>
</dbReference>
<dbReference type="SUPFAM" id="SSF46785">
    <property type="entry name" value="Winged helix' DNA-binding domain"/>
    <property type="match status" value="1"/>
</dbReference>
<feature type="domain" description="PTS EIIA type-4" evidence="7">
    <location>
        <begin position="555"/>
        <end position="684"/>
    </location>
</feature>
<organism evidence="9 10">
    <name type="scientific">Tepidimicrobium xylanilyticum</name>
    <dbReference type="NCBI Taxonomy" id="1123352"/>
    <lineage>
        <taxon>Bacteria</taxon>
        <taxon>Bacillati</taxon>
        <taxon>Bacillota</taxon>
        <taxon>Tissierellia</taxon>
        <taxon>Tissierellales</taxon>
        <taxon>Tepidimicrobiaceae</taxon>
        <taxon>Tepidimicrobium</taxon>
    </lineage>
</organism>
<evidence type="ECO:0000256" key="4">
    <source>
        <dbReference type="ARBA" id="ARBA00022840"/>
    </source>
</evidence>
<evidence type="ECO:0000313" key="9">
    <source>
        <dbReference type="EMBL" id="SDX62762.1"/>
    </source>
</evidence>
<reference evidence="9 10" key="1">
    <citation type="submission" date="2016-10" db="EMBL/GenBank/DDBJ databases">
        <authorList>
            <person name="de Groot N.N."/>
        </authorList>
    </citation>
    <scope>NUCLEOTIDE SEQUENCE [LARGE SCALE GENOMIC DNA]</scope>
    <source>
        <strain evidence="9 10">DSM 23310</strain>
    </source>
</reference>
<dbReference type="InterPro" id="IPR036634">
    <property type="entry name" value="PRD_sf"/>
</dbReference>
<keyword evidence="5" id="KW-0238">DNA-binding</keyword>
<dbReference type="Gene3D" id="1.10.10.10">
    <property type="entry name" value="Winged helix-like DNA-binding domain superfamily/Winged helix DNA-binding domain"/>
    <property type="match status" value="1"/>
</dbReference>
<dbReference type="InterPro" id="IPR001845">
    <property type="entry name" value="HTH_ArsR_DNA-bd_dom"/>
</dbReference>
<feature type="domain" description="PRD" evidence="8">
    <location>
        <begin position="798"/>
        <end position="901"/>
    </location>
</feature>
<dbReference type="SMART" id="SM00382">
    <property type="entry name" value="AAA"/>
    <property type="match status" value="1"/>
</dbReference>
<dbReference type="Pfam" id="PF01022">
    <property type="entry name" value="HTH_5"/>
    <property type="match status" value="1"/>
</dbReference>
<protein>
    <submittedName>
        <fullName evidence="9">Sigma 54 modulation protein</fullName>
    </submittedName>
</protein>
<evidence type="ECO:0000256" key="2">
    <source>
        <dbReference type="ARBA" id="ARBA00022741"/>
    </source>
</evidence>
<keyword evidence="3" id="KW-0418">Kinase</keyword>
<dbReference type="PANTHER" id="PTHR32071">
    <property type="entry name" value="TRANSCRIPTIONAL REGULATORY PROTEIN"/>
    <property type="match status" value="1"/>
</dbReference>
<dbReference type="EMBL" id="FNNG01000014">
    <property type="protein sequence ID" value="SDX62762.1"/>
    <property type="molecule type" value="Genomic_DNA"/>
</dbReference>
<name>A0A1H3D8C0_9FIRM</name>